<protein>
    <submittedName>
        <fullName evidence="4">Glycosyltransferase involved in cell wall biosynthesis</fullName>
    </submittedName>
</protein>
<keyword evidence="2 4" id="KW-0808">Transferase</keyword>
<dbReference type="RefSeq" id="WP_054540185.1">
    <property type="nucleotide sequence ID" value="NZ_JACIEQ010000001.1"/>
</dbReference>
<evidence type="ECO:0000256" key="2">
    <source>
        <dbReference type="ARBA" id="ARBA00022679"/>
    </source>
</evidence>
<proteinExistence type="predicted"/>
<dbReference type="CDD" id="cd00761">
    <property type="entry name" value="Glyco_tranf_GTA_type"/>
    <property type="match status" value="1"/>
</dbReference>
<dbReference type="InterPro" id="IPR029044">
    <property type="entry name" value="Nucleotide-diphossugar_trans"/>
</dbReference>
<gene>
    <name evidence="4" type="ORF">GGR17_001522</name>
</gene>
<dbReference type="EMBL" id="JACIEQ010000001">
    <property type="protein sequence ID" value="MBB4021731.1"/>
    <property type="molecule type" value="Genomic_DNA"/>
</dbReference>
<feature type="domain" description="Glycosyltransferase 2-like" evidence="3">
    <location>
        <begin position="6"/>
        <end position="119"/>
    </location>
</feature>
<dbReference type="InterPro" id="IPR001173">
    <property type="entry name" value="Glyco_trans_2-like"/>
</dbReference>
<evidence type="ECO:0000256" key="1">
    <source>
        <dbReference type="ARBA" id="ARBA00022676"/>
    </source>
</evidence>
<organism evidence="4 5">
    <name type="scientific">Actibacterium naphthalenivorans</name>
    <dbReference type="NCBI Taxonomy" id="1614693"/>
    <lineage>
        <taxon>Bacteria</taxon>
        <taxon>Pseudomonadati</taxon>
        <taxon>Pseudomonadota</taxon>
        <taxon>Alphaproteobacteria</taxon>
        <taxon>Rhodobacterales</taxon>
        <taxon>Roseobacteraceae</taxon>
        <taxon>Actibacterium</taxon>
    </lineage>
</organism>
<dbReference type="Gene3D" id="3.90.550.10">
    <property type="entry name" value="Spore Coat Polysaccharide Biosynthesis Protein SpsA, Chain A"/>
    <property type="match status" value="1"/>
</dbReference>
<sequence>MTKLTCITTTFNDGKALYNSVNSILNQSYENFQYIIVDDGSSDETRDIVSSIKDERVQVIMQANDGVSGARNKGMEHIAGSYVCFLDSDDTRPNWAFQAMVDVVEREDPDLLLCRGTLSELRGDLFPFYDDRVFEIIRNSIGTQPAVQGDPGTQAALRLSQLVEPQPANKLIRTSLIKRNRIEFPNTHFFEDIFFHSNVLARAQKVSFLHTSCFSYFRRYVRPQTTSSSSDLRFDIIPVTKLTLETFEKLPQFHDPYHRAAVVASCFKILEWCEQSISLHYRYHFREAARALLTLINPLFLHFPHDTPDGMEVIRSAEKYIGGLSHA</sequence>
<evidence type="ECO:0000259" key="3">
    <source>
        <dbReference type="Pfam" id="PF00535"/>
    </source>
</evidence>
<dbReference type="Pfam" id="PF00535">
    <property type="entry name" value="Glycos_transf_2"/>
    <property type="match status" value="1"/>
</dbReference>
<reference evidence="4" key="1">
    <citation type="submission" date="2020-08" db="EMBL/GenBank/DDBJ databases">
        <title>Genomic Encyclopedia of Type Strains, Phase IV (KMG-IV): sequencing the most valuable type-strain genomes for metagenomic binning, comparative biology and taxonomic classification.</title>
        <authorList>
            <person name="Goeker M."/>
        </authorList>
    </citation>
    <scope>NUCLEOTIDE SEQUENCE [LARGE SCALE GENOMIC DNA]</scope>
    <source>
        <strain evidence="4">DSM 105040</strain>
    </source>
</reference>
<name>A0A840C706_9RHOB</name>
<dbReference type="PANTHER" id="PTHR22916">
    <property type="entry name" value="GLYCOSYLTRANSFERASE"/>
    <property type="match status" value="1"/>
</dbReference>
<dbReference type="PANTHER" id="PTHR22916:SF51">
    <property type="entry name" value="GLYCOSYLTRANSFERASE EPSH-RELATED"/>
    <property type="match status" value="1"/>
</dbReference>
<comment type="caution">
    <text evidence="4">The sequence shown here is derived from an EMBL/GenBank/DDBJ whole genome shotgun (WGS) entry which is preliminary data.</text>
</comment>
<keyword evidence="5" id="KW-1185">Reference proteome</keyword>
<dbReference type="GO" id="GO:0016758">
    <property type="term" value="F:hexosyltransferase activity"/>
    <property type="evidence" value="ECO:0007669"/>
    <property type="project" value="UniProtKB-ARBA"/>
</dbReference>
<evidence type="ECO:0000313" key="5">
    <source>
        <dbReference type="Proteomes" id="UP000585681"/>
    </source>
</evidence>
<accession>A0A840C706</accession>
<keyword evidence="1" id="KW-0328">Glycosyltransferase</keyword>
<dbReference type="AlphaFoldDB" id="A0A840C706"/>
<dbReference type="SUPFAM" id="SSF53448">
    <property type="entry name" value="Nucleotide-diphospho-sugar transferases"/>
    <property type="match status" value="1"/>
</dbReference>
<dbReference type="Proteomes" id="UP000585681">
    <property type="component" value="Unassembled WGS sequence"/>
</dbReference>
<evidence type="ECO:0000313" key="4">
    <source>
        <dbReference type="EMBL" id="MBB4021731.1"/>
    </source>
</evidence>